<dbReference type="SUPFAM" id="SSF47823">
    <property type="entry name" value="lambda integrase-like, N-terminal domain"/>
    <property type="match status" value="1"/>
</dbReference>
<dbReference type="InterPro" id="IPR004107">
    <property type="entry name" value="Integrase_SAM-like_N"/>
</dbReference>
<dbReference type="Gene3D" id="1.10.150.130">
    <property type="match status" value="1"/>
</dbReference>
<name>A0A4Y6U9A4_9PROT</name>
<dbReference type="PROSITE" id="PS51898">
    <property type="entry name" value="TYR_RECOMBINASE"/>
    <property type="match status" value="1"/>
</dbReference>
<evidence type="ECO:0000259" key="7">
    <source>
        <dbReference type="PROSITE" id="PS51900"/>
    </source>
</evidence>
<evidence type="ECO:0000256" key="3">
    <source>
        <dbReference type="ARBA" id="ARBA00023172"/>
    </source>
</evidence>
<dbReference type="GO" id="GO:0015074">
    <property type="term" value="P:DNA integration"/>
    <property type="evidence" value="ECO:0007669"/>
    <property type="project" value="UniProtKB-KW"/>
</dbReference>
<dbReference type="InterPro" id="IPR011010">
    <property type="entry name" value="DNA_brk_join_enz"/>
</dbReference>
<feature type="region of interest" description="Disordered" evidence="5">
    <location>
        <begin position="1"/>
        <end position="27"/>
    </location>
</feature>
<dbReference type="InterPro" id="IPR002104">
    <property type="entry name" value="Integrase_catalytic"/>
</dbReference>
<keyword evidence="9" id="KW-1185">Reference proteome</keyword>
<keyword evidence="2 4" id="KW-0238">DNA-binding</keyword>
<dbReference type="InterPro" id="IPR013762">
    <property type="entry name" value="Integrase-like_cat_sf"/>
</dbReference>
<evidence type="ECO:0000256" key="4">
    <source>
        <dbReference type="PROSITE-ProRule" id="PRU01248"/>
    </source>
</evidence>
<evidence type="ECO:0000256" key="5">
    <source>
        <dbReference type="SAM" id="MobiDB-lite"/>
    </source>
</evidence>
<dbReference type="PANTHER" id="PTHR34605">
    <property type="entry name" value="PHAGE_INTEGRASE DOMAIN-CONTAINING PROTEIN"/>
    <property type="match status" value="1"/>
</dbReference>
<gene>
    <name evidence="8" type="ORF">E3E12_01200</name>
</gene>
<accession>A0A4Y6U9A4</accession>
<feature type="domain" description="Core-binding (CB)" evidence="7">
    <location>
        <begin position="56"/>
        <end position="136"/>
    </location>
</feature>
<evidence type="ECO:0000256" key="2">
    <source>
        <dbReference type="ARBA" id="ARBA00023125"/>
    </source>
</evidence>
<reference evidence="8 9" key="1">
    <citation type="submission" date="2019-03" db="EMBL/GenBank/DDBJ databases">
        <title>The complete genome sequence of Swingsia_sp. F3b2 LMG30590(T).</title>
        <authorList>
            <person name="Chua K.-O."/>
            <person name="Chan K.-G."/>
            <person name="See-Too W.-S."/>
        </authorList>
    </citation>
    <scope>NUCLEOTIDE SEQUENCE [LARGE SCALE GENOMIC DNA]</scope>
    <source>
        <strain evidence="8 9">F3b2</strain>
    </source>
</reference>
<dbReference type="Pfam" id="PF00589">
    <property type="entry name" value="Phage_integrase"/>
    <property type="match status" value="1"/>
</dbReference>
<evidence type="ECO:0000259" key="6">
    <source>
        <dbReference type="PROSITE" id="PS51898"/>
    </source>
</evidence>
<dbReference type="RefSeq" id="WP_141442681.1">
    <property type="nucleotide sequence ID" value="NZ_CP038231.1"/>
</dbReference>
<dbReference type="InterPro" id="IPR010998">
    <property type="entry name" value="Integrase_recombinase_N"/>
</dbReference>
<evidence type="ECO:0000256" key="1">
    <source>
        <dbReference type="ARBA" id="ARBA00022908"/>
    </source>
</evidence>
<keyword evidence="1" id="KW-0229">DNA integration</keyword>
<organism evidence="8 9">
    <name type="scientific">Formicincola oecophyllae</name>
    <dbReference type="NCBI Taxonomy" id="2558361"/>
    <lineage>
        <taxon>Bacteria</taxon>
        <taxon>Pseudomonadati</taxon>
        <taxon>Pseudomonadota</taxon>
        <taxon>Alphaproteobacteria</taxon>
        <taxon>Acetobacterales</taxon>
        <taxon>Acetobacteraceae</taxon>
        <taxon>Formicincola</taxon>
    </lineage>
</organism>
<dbReference type="PROSITE" id="PS51900">
    <property type="entry name" value="CB"/>
    <property type="match status" value="1"/>
</dbReference>
<dbReference type="Pfam" id="PF02899">
    <property type="entry name" value="Phage_int_SAM_1"/>
    <property type="match status" value="1"/>
</dbReference>
<dbReference type="KEGG" id="swf:E3E12_01200"/>
<proteinExistence type="predicted"/>
<dbReference type="EMBL" id="CP038231">
    <property type="protein sequence ID" value="QDH13037.1"/>
    <property type="molecule type" value="Genomic_DNA"/>
</dbReference>
<evidence type="ECO:0000313" key="9">
    <source>
        <dbReference type="Proteomes" id="UP000318709"/>
    </source>
</evidence>
<dbReference type="SUPFAM" id="SSF56349">
    <property type="entry name" value="DNA breaking-rejoining enzymes"/>
    <property type="match status" value="1"/>
</dbReference>
<sequence>MNTAAPPPDGMDEDANLPVPTPDHAQEGNSATLVEATSTELVATGQGTAGTAQLTVTEREWLDAFARAALAPATLRAYESDARSFARWCRRRNQEVAQASAEQIAAWLAAMARDGLRASTISRARAGVAYAYRAMGRTDPNPARHEDVDRILAGIRRELGTRPERHAAILAEDLAAMVACCPTETLRGKRDAAMLAIGFMGAFRRSELVALVVEDILWRTGGVVLAIRRSKTDKVGAGQSVGIPDGLHLKAPRLLKAWLRAARIKSGPVFRSIDRWGHLSERPMNGRSVANMVKKYAVEAGLDADMVSGHSLRAGFITTAAMAGVSALKIADTSRHKSLDVLMGYVRQADLLKDNPGSSFA</sequence>
<dbReference type="OrthoDB" id="5513193at2"/>
<protein>
    <submittedName>
        <fullName evidence="8">Tyrosine-type recombinase/integrase</fullName>
    </submittedName>
</protein>
<dbReference type="CDD" id="cd00799">
    <property type="entry name" value="INT_Cre_C"/>
    <property type="match status" value="1"/>
</dbReference>
<dbReference type="GO" id="GO:0006310">
    <property type="term" value="P:DNA recombination"/>
    <property type="evidence" value="ECO:0007669"/>
    <property type="project" value="UniProtKB-KW"/>
</dbReference>
<dbReference type="AlphaFoldDB" id="A0A4Y6U9A4"/>
<feature type="domain" description="Tyr recombinase" evidence="6">
    <location>
        <begin position="164"/>
        <end position="358"/>
    </location>
</feature>
<dbReference type="PANTHER" id="PTHR34605:SF3">
    <property type="entry name" value="P CELL-TYPE AGGLUTINATION PROTEIN MAP4-LIKE-RELATED"/>
    <property type="match status" value="1"/>
</dbReference>
<evidence type="ECO:0000313" key="8">
    <source>
        <dbReference type="EMBL" id="QDH13037.1"/>
    </source>
</evidence>
<dbReference type="InterPro" id="IPR052925">
    <property type="entry name" value="Phage_Integrase-like_Recomb"/>
</dbReference>
<dbReference type="GO" id="GO:0003677">
    <property type="term" value="F:DNA binding"/>
    <property type="evidence" value="ECO:0007669"/>
    <property type="project" value="UniProtKB-UniRule"/>
</dbReference>
<dbReference type="Gene3D" id="1.10.443.10">
    <property type="entry name" value="Intergrase catalytic core"/>
    <property type="match status" value="1"/>
</dbReference>
<dbReference type="InterPro" id="IPR044068">
    <property type="entry name" value="CB"/>
</dbReference>
<keyword evidence="3" id="KW-0233">DNA recombination</keyword>
<dbReference type="Proteomes" id="UP000318709">
    <property type="component" value="Chromosome"/>
</dbReference>